<reference evidence="1 2" key="1">
    <citation type="submission" date="2015-09" db="EMBL/GenBank/DDBJ databases">
        <authorList>
            <consortium name="Swine Surveillance"/>
        </authorList>
    </citation>
    <scope>NUCLEOTIDE SEQUENCE [LARGE SCALE GENOMIC DNA]</scope>
    <source>
        <strain evidence="1 2">CECT 4357</strain>
    </source>
</reference>
<name>A0A0P1FG73_THAGE</name>
<protein>
    <submittedName>
        <fullName evidence="1">Phosphohistidine phosphatase SixA</fullName>
        <ecNumber evidence="1">3.1.3.-</ecNumber>
    </submittedName>
</protein>
<dbReference type="AlphaFoldDB" id="A0A0P1FG73"/>
<dbReference type="EMBL" id="CYSA01000026">
    <property type="protein sequence ID" value="CUH67081.1"/>
    <property type="molecule type" value="Genomic_DNA"/>
</dbReference>
<organism evidence="1 2">
    <name type="scientific">Thalassovita gelatinovora</name>
    <name type="common">Thalassobius gelatinovorus</name>
    <dbReference type="NCBI Taxonomy" id="53501"/>
    <lineage>
        <taxon>Bacteria</taxon>
        <taxon>Pseudomonadati</taxon>
        <taxon>Pseudomonadota</taxon>
        <taxon>Alphaproteobacteria</taxon>
        <taxon>Rhodobacterales</taxon>
        <taxon>Roseobacteraceae</taxon>
        <taxon>Thalassovita</taxon>
    </lineage>
</organism>
<dbReference type="InterPro" id="IPR029033">
    <property type="entry name" value="His_PPase_superfam"/>
</dbReference>
<dbReference type="EC" id="3.1.3.-" evidence="1"/>
<dbReference type="SUPFAM" id="SSF53254">
    <property type="entry name" value="Phosphoglycerate mutase-like"/>
    <property type="match status" value="1"/>
</dbReference>
<accession>A0A0P1FG73</accession>
<dbReference type="Gene3D" id="3.40.50.1240">
    <property type="entry name" value="Phosphoglycerate mutase-like"/>
    <property type="match status" value="1"/>
</dbReference>
<evidence type="ECO:0000313" key="1">
    <source>
        <dbReference type="EMBL" id="CUH67081.1"/>
    </source>
</evidence>
<dbReference type="SMART" id="SM00855">
    <property type="entry name" value="PGAM"/>
    <property type="match status" value="1"/>
</dbReference>
<dbReference type="Proteomes" id="UP000051587">
    <property type="component" value="Unassembled WGS sequence"/>
</dbReference>
<dbReference type="PANTHER" id="PTHR47623:SF1">
    <property type="entry name" value="OS09G0287300 PROTEIN"/>
    <property type="match status" value="1"/>
</dbReference>
<dbReference type="CDD" id="cd07067">
    <property type="entry name" value="HP_PGM_like"/>
    <property type="match status" value="1"/>
</dbReference>
<dbReference type="RefSeq" id="WP_233487508.1">
    <property type="nucleotide sequence ID" value="NZ_CP051181.1"/>
</dbReference>
<keyword evidence="2" id="KW-1185">Reference proteome</keyword>
<keyword evidence="1" id="KW-0378">Hydrolase</keyword>
<dbReference type="Pfam" id="PF00300">
    <property type="entry name" value="His_Phos_1"/>
    <property type="match status" value="1"/>
</dbReference>
<gene>
    <name evidence="1" type="primary">sixA</name>
    <name evidence="1" type="ORF">TG4357_02800</name>
</gene>
<dbReference type="GO" id="GO:0016787">
    <property type="term" value="F:hydrolase activity"/>
    <property type="evidence" value="ECO:0007669"/>
    <property type="project" value="UniProtKB-KW"/>
</dbReference>
<dbReference type="STRING" id="53501.SAMN04488043_101460"/>
<proteinExistence type="predicted"/>
<sequence>MTLRLILMRHAKSGWDDPSLSDHERPLNKRGRQSATALGVWLRREGYFPDLVLCSDAVRTRETLDRLNLETEARVLSALYLAPPGILLQHLHQSEQMPTVLMIAHNPGIAAFAAAMIAAPGDTDFRRYPTGATSVIDLPIADWERAKTGNGSLADFIIPRQLI</sequence>
<evidence type="ECO:0000313" key="2">
    <source>
        <dbReference type="Proteomes" id="UP000051587"/>
    </source>
</evidence>
<dbReference type="PANTHER" id="PTHR47623">
    <property type="entry name" value="OS09G0287300 PROTEIN"/>
    <property type="match status" value="1"/>
</dbReference>
<dbReference type="InterPro" id="IPR013078">
    <property type="entry name" value="His_Pase_superF_clade-1"/>
</dbReference>